<keyword evidence="2" id="KW-0285">Flavoprotein</keyword>
<organism evidence="6 7">
    <name type="scientific">Peribacillus asahii</name>
    <dbReference type="NCBI Taxonomy" id="228899"/>
    <lineage>
        <taxon>Bacteria</taxon>
        <taxon>Bacillati</taxon>
        <taxon>Bacillota</taxon>
        <taxon>Bacilli</taxon>
        <taxon>Bacillales</taxon>
        <taxon>Bacillaceae</taxon>
        <taxon>Peribacillus</taxon>
    </lineage>
</organism>
<evidence type="ECO:0000256" key="4">
    <source>
        <dbReference type="ARBA" id="ARBA00038054"/>
    </source>
</evidence>
<dbReference type="SUPFAM" id="SSF50475">
    <property type="entry name" value="FMN-binding split barrel"/>
    <property type="match status" value="1"/>
</dbReference>
<accession>A0A398AX07</accession>
<evidence type="ECO:0000256" key="1">
    <source>
        <dbReference type="ARBA" id="ARBA00001917"/>
    </source>
</evidence>
<keyword evidence="3" id="KW-0288">FMN</keyword>
<dbReference type="Pfam" id="PF01613">
    <property type="entry name" value="Flavin_Reduct"/>
    <property type="match status" value="1"/>
</dbReference>
<gene>
    <name evidence="6" type="ORF">D1953_18720</name>
</gene>
<evidence type="ECO:0000313" key="7">
    <source>
        <dbReference type="Proteomes" id="UP000266016"/>
    </source>
</evidence>
<comment type="caution">
    <text evidence="6">The sequence shown here is derived from an EMBL/GenBank/DDBJ whole genome shotgun (WGS) entry which is preliminary data.</text>
</comment>
<dbReference type="SMART" id="SM00903">
    <property type="entry name" value="Flavin_Reduct"/>
    <property type="match status" value="1"/>
</dbReference>
<reference evidence="6 7" key="1">
    <citation type="submission" date="2018-08" db="EMBL/GenBank/DDBJ databases">
        <title>Bacillus jemisoniae sp. nov., Bacillus chryseoplanitiae sp. nov., Bacillus resnikiae sp. nov., and Bacillus frankliniae sp. nov., isolated from Viking spacecraft and associated surfaces.</title>
        <authorList>
            <person name="Seuylemezian A."/>
            <person name="Vaishampayan P."/>
        </authorList>
    </citation>
    <scope>NUCLEOTIDE SEQUENCE [LARGE SCALE GENOMIC DNA]</scope>
    <source>
        <strain evidence="6 7">MA001</strain>
    </source>
</reference>
<name>A0A398AX07_9BACI</name>
<evidence type="ECO:0000259" key="5">
    <source>
        <dbReference type="SMART" id="SM00903"/>
    </source>
</evidence>
<dbReference type="InterPro" id="IPR002563">
    <property type="entry name" value="Flavin_Rdtase-like_dom"/>
</dbReference>
<keyword evidence="7" id="KW-1185">Reference proteome</keyword>
<sequence length="205" mass="22439">MISITPESMSQRENYKFLTGSIIPRPIAFVTTQSDEGVVNAAPFSYFNIVSANPPLISVSVQRKNGAMKDTARNALKLKEFVVHIVDEDIVADVNETAAELPANESELSRTNFTLVKSERIAVPAVKEAKIRFECKLEEAIQLGGQSGEVGCDLLIGKIVCYHIEPSLYQAGRINAEALKPVARLAGNNYSKLGQTFEIKRPTSL</sequence>
<comment type="cofactor">
    <cofactor evidence="1">
        <name>FMN</name>
        <dbReference type="ChEBI" id="CHEBI:58210"/>
    </cofactor>
</comment>
<dbReference type="InterPro" id="IPR012349">
    <property type="entry name" value="Split_barrel_FMN-bd"/>
</dbReference>
<dbReference type="GO" id="GO:0010181">
    <property type="term" value="F:FMN binding"/>
    <property type="evidence" value="ECO:0007669"/>
    <property type="project" value="InterPro"/>
</dbReference>
<dbReference type="PANTHER" id="PTHR33798:SF5">
    <property type="entry name" value="FLAVIN REDUCTASE LIKE DOMAIN-CONTAINING PROTEIN"/>
    <property type="match status" value="1"/>
</dbReference>
<evidence type="ECO:0000313" key="6">
    <source>
        <dbReference type="EMBL" id="RID82187.1"/>
    </source>
</evidence>
<dbReference type="PANTHER" id="PTHR33798">
    <property type="entry name" value="FLAVOPROTEIN OXYGENASE"/>
    <property type="match status" value="1"/>
</dbReference>
<dbReference type="AlphaFoldDB" id="A0A398AX07"/>
<dbReference type="EMBL" id="QWVS01000052">
    <property type="protein sequence ID" value="RID82187.1"/>
    <property type="molecule type" value="Genomic_DNA"/>
</dbReference>
<dbReference type="Gene3D" id="2.30.110.10">
    <property type="entry name" value="Electron Transport, Fmn-binding Protein, Chain A"/>
    <property type="match status" value="1"/>
</dbReference>
<comment type="similarity">
    <text evidence="4">Belongs to the flavoredoxin family.</text>
</comment>
<proteinExistence type="inferred from homology"/>
<evidence type="ECO:0000256" key="3">
    <source>
        <dbReference type="ARBA" id="ARBA00022643"/>
    </source>
</evidence>
<protein>
    <submittedName>
        <fullName evidence="6">Flavin reductase family protein</fullName>
    </submittedName>
</protein>
<dbReference type="Proteomes" id="UP000266016">
    <property type="component" value="Unassembled WGS sequence"/>
</dbReference>
<dbReference type="RefSeq" id="WP_119118668.1">
    <property type="nucleotide sequence ID" value="NZ_QWVS01000052.1"/>
</dbReference>
<evidence type="ECO:0000256" key="2">
    <source>
        <dbReference type="ARBA" id="ARBA00022630"/>
    </source>
</evidence>
<dbReference type="GO" id="GO:0016646">
    <property type="term" value="F:oxidoreductase activity, acting on the CH-NH group of donors, NAD or NADP as acceptor"/>
    <property type="evidence" value="ECO:0007669"/>
    <property type="project" value="UniProtKB-ARBA"/>
</dbReference>
<feature type="domain" description="Flavin reductase like" evidence="5">
    <location>
        <begin position="20"/>
        <end position="176"/>
    </location>
</feature>